<feature type="non-terminal residue" evidence="2">
    <location>
        <position position="653"/>
    </location>
</feature>
<evidence type="ECO:0000259" key="1">
    <source>
        <dbReference type="SMART" id="SM00295"/>
    </source>
</evidence>
<accession>A0ABS2YQ21</accession>
<organism evidence="2 3">
    <name type="scientific">Polyodon spathula</name>
    <name type="common">North American paddlefish</name>
    <name type="synonym">Squalus spathula</name>
    <dbReference type="NCBI Taxonomy" id="7913"/>
    <lineage>
        <taxon>Eukaryota</taxon>
        <taxon>Metazoa</taxon>
        <taxon>Chordata</taxon>
        <taxon>Craniata</taxon>
        <taxon>Vertebrata</taxon>
        <taxon>Euteleostomi</taxon>
        <taxon>Actinopterygii</taxon>
        <taxon>Chondrostei</taxon>
        <taxon>Acipenseriformes</taxon>
        <taxon>Polyodontidae</taxon>
        <taxon>Polyodon</taxon>
    </lineage>
</organism>
<evidence type="ECO:0000313" key="3">
    <source>
        <dbReference type="Proteomes" id="UP001166093"/>
    </source>
</evidence>
<sequence length="653" mass="72439">MAAWDLHVSVDDLGPEAPPLIISVTSDLHIGGVILKLVQKTQMQQDWSDYAVWWEQKRMWLLKTSWTLDKYGVQADARLQFTPQHKPLRLLLPNTCTLRVRACFSAPLLQAVIDICRVLNIRHPEELSLLKAPEEKEKKKKKEKDEGGEEIFDLTAVVLGSAAPSFYNGVPAHFFDSAETEAVYKMLSVSQPTISPELMAKMYRPSSLIDKAQINSRWLDSSRSLMQQGIQENERLILRFKYYSFYNLDPQYDAVRITQMYEQARWAILLEEIDCTEEEMMLFAALQYHIDKLSQSSNPDLKPSQNQALEDLDSALMNLEVKLEGTSSATDTLVENSLKHSIPLPQSLNHSPSHSITLNHSPSITQSLSLSLNHSQSLSLNHSITLPLTQSLSITLPQSLNHSPSHSITLNHSPSITQSLSLSLNHSQSLSLNHSITLPLTQSLSITLPQSLNHSPSHSITLNHSPSITQSLSLSLNHSQSLSLNHSITLPLTQSLSITLPQSLNHSPSHSITLNHSPSITQSLSLSLNHSQSLSLNHSITLPLTQSLSITLPQSLNHSPSHSITLNHSPSITQSLSLSLNHSQSLSLNHSITLVAIELEGNVNVAFSCVTADCKIVHEYIGGYIFMSTRSKETSEGLNQELFHKLTGGHEAL</sequence>
<dbReference type="SUPFAM" id="SSF47031">
    <property type="entry name" value="Second domain of FERM"/>
    <property type="match status" value="1"/>
</dbReference>
<evidence type="ECO:0000313" key="2">
    <source>
        <dbReference type="EMBL" id="MBN3288856.1"/>
    </source>
</evidence>
<name>A0ABS2YQ21_POLSP</name>
<feature type="non-terminal residue" evidence="2">
    <location>
        <position position="1"/>
    </location>
</feature>
<dbReference type="PANTHER" id="PTHR16160:SF1">
    <property type="entry name" value="FERMITIN FAMILY HOMOLOG 3"/>
    <property type="match status" value="1"/>
</dbReference>
<comment type="caution">
    <text evidence="2">The sequence shown here is derived from an EMBL/GenBank/DDBJ whole genome shotgun (WGS) entry which is preliminary data.</text>
</comment>
<dbReference type="Pfam" id="PF18124">
    <property type="entry name" value="Kindlin_2_N"/>
    <property type="match status" value="1"/>
</dbReference>
<keyword evidence="3" id="KW-1185">Reference proteome</keyword>
<dbReference type="Proteomes" id="UP001166093">
    <property type="component" value="Unassembled WGS sequence"/>
</dbReference>
<dbReference type="CDD" id="cd17185">
    <property type="entry name" value="FERM_F1_KIND3"/>
    <property type="match status" value="1"/>
</dbReference>
<reference evidence="2" key="1">
    <citation type="journal article" date="2021" name="Cell">
        <title>Tracing the genetic footprints of vertebrate landing in non-teleost ray-finned fishes.</title>
        <authorList>
            <person name="Bi X."/>
            <person name="Wang K."/>
            <person name="Yang L."/>
            <person name="Pan H."/>
            <person name="Jiang H."/>
            <person name="Wei Q."/>
            <person name="Fang M."/>
            <person name="Yu H."/>
            <person name="Zhu C."/>
            <person name="Cai Y."/>
            <person name="He Y."/>
            <person name="Gan X."/>
            <person name="Zeng H."/>
            <person name="Yu D."/>
            <person name="Zhu Y."/>
            <person name="Jiang H."/>
            <person name="Qiu Q."/>
            <person name="Yang H."/>
            <person name="Zhang Y.E."/>
            <person name="Wang W."/>
            <person name="Zhu M."/>
            <person name="He S."/>
            <person name="Zhang G."/>
        </authorList>
    </citation>
    <scope>NUCLEOTIDE SEQUENCE</scope>
    <source>
        <strain evidence="2">Pddl_001</strain>
    </source>
</reference>
<dbReference type="InterPro" id="IPR037843">
    <property type="entry name" value="Kindlin/fermitin"/>
</dbReference>
<dbReference type="Pfam" id="PF00373">
    <property type="entry name" value="FERM_M"/>
    <property type="match status" value="1"/>
</dbReference>
<dbReference type="InterPro" id="IPR035963">
    <property type="entry name" value="FERM_2"/>
</dbReference>
<dbReference type="EMBL" id="JAAWVQ010179338">
    <property type="protein sequence ID" value="MBN3288856.1"/>
    <property type="molecule type" value="Genomic_DNA"/>
</dbReference>
<dbReference type="SMART" id="SM00295">
    <property type="entry name" value="B41"/>
    <property type="match status" value="1"/>
</dbReference>
<dbReference type="InterPro" id="IPR019748">
    <property type="entry name" value="FERM_central"/>
</dbReference>
<dbReference type="InterPro" id="IPR019749">
    <property type="entry name" value="Band_41_domain"/>
</dbReference>
<protein>
    <submittedName>
        <fullName evidence="2">URP2 protein</fullName>
    </submittedName>
</protein>
<dbReference type="CDD" id="cd14473">
    <property type="entry name" value="FERM_B-lobe"/>
    <property type="match status" value="1"/>
</dbReference>
<dbReference type="Gene3D" id="3.10.20.90">
    <property type="entry name" value="Phosphatidylinositol 3-kinase Catalytic Subunit, Chain A, domain 1"/>
    <property type="match status" value="2"/>
</dbReference>
<proteinExistence type="predicted"/>
<dbReference type="InterPro" id="IPR040790">
    <property type="entry name" value="Kindlin_2_N"/>
</dbReference>
<dbReference type="PANTHER" id="PTHR16160">
    <property type="entry name" value="FERMITIN 2-RELATED"/>
    <property type="match status" value="1"/>
</dbReference>
<feature type="domain" description="Band 4.1" evidence="1">
    <location>
        <begin position="82"/>
        <end position="394"/>
    </location>
</feature>
<gene>
    <name evidence="2" type="primary">Fermt3</name>
    <name evidence="2" type="ORF">GTO93_0019467</name>
</gene>